<comment type="similarity">
    <text evidence="2">Belongs to the FAD-binding oxidoreductase/transferase type 4 family.</text>
</comment>
<dbReference type="InterPro" id="IPR016166">
    <property type="entry name" value="FAD-bd_PCMH"/>
</dbReference>
<dbReference type="Pfam" id="PF02913">
    <property type="entry name" value="FAD-oxidase_C"/>
    <property type="match status" value="1"/>
</dbReference>
<keyword evidence="8" id="KW-1185">Reference proteome</keyword>
<evidence type="ECO:0000313" key="8">
    <source>
        <dbReference type="Proteomes" id="UP000198825"/>
    </source>
</evidence>
<feature type="domain" description="FAD-binding PCMH-type" evidence="6">
    <location>
        <begin position="51"/>
        <end position="230"/>
    </location>
</feature>
<dbReference type="EMBL" id="LT629799">
    <property type="protein sequence ID" value="SDU99592.1"/>
    <property type="molecule type" value="Genomic_DNA"/>
</dbReference>
<comment type="cofactor">
    <cofactor evidence="1">
        <name>FAD</name>
        <dbReference type="ChEBI" id="CHEBI:57692"/>
    </cofactor>
</comment>
<evidence type="ECO:0000313" key="7">
    <source>
        <dbReference type="EMBL" id="SDU99592.1"/>
    </source>
</evidence>
<sequence>MPKARQLLDAVRPGGPARGLVADLADVVGRDHVRWTAGDVAPFGHDATPLFSGRPDVVVFPGSTAEVAAVLRVASAAGVPVVPRGAGSNLSAGTVPLRGGVVLVLTRLDRVLEVSRDELLVVAQAGASTAEVAAAAGDQGLLFAPDPGSRTVSTVGGNVATCAGGLRGLKYGVTRNYVLGLEVVLPTGEVIRTGGRLWKDVAGYDLTRLLTGSEGTLGVITEVTLALLPMPATASTGVAYFDDLAAASRAVTAILRAGIVPATLEFLDATCIAAVEDFAHLGLRTDAGALLLFGDDGEADAVARDLGRMGDLCTEHCALDVTLAREVAESEALLSARRCTLPALSRVDSLLVLEDVTVPRPRLPEMVDRITDVARRHDLTIGTFGHAGDGNLHPTAVLDVHDEAAVERTHAAFAEIFAAAIELDGTITGEHGVGAAKLPYLRARLGDDQLALLRRIKTAFDPAGILNPGKLGS</sequence>
<dbReference type="GO" id="GO:0016491">
    <property type="term" value="F:oxidoreductase activity"/>
    <property type="evidence" value="ECO:0007669"/>
    <property type="project" value="UniProtKB-KW"/>
</dbReference>
<keyword evidence="5" id="KW-0560">Oxidoreductase</keyword>
<keyword evidence="3" id="KW-0285">Flavoprotein</keyword>
<dbReference type="PROSITE" id="PS51387">
    <property type="entry name" value="FAD_PCMH"/>
    <property type="match status" value="1"/>
</dbReference>
<dbReference type="PANTHER" id="PTHR42934">
    <property type="entry name" value="GLYCOLATE OXIDASE SUBUNIT GLCD"/>
    <property type="match status" value="1"/>
</dbReference>
<dbReference type="FunFam" id="1.10.45.10:FF:000001">
    <property type="entry name" value="D-lactate dehydrogenase mitochondrial"/>
    <property type="match status" value="1"/>
</dbReference>
<evidence type="ECO:0000256" key="3">
    <source>
        <dbReference type="ARBA" id="ARBA00022630"/>
    </source>
</evidence>
<reference evidence="8" key="1">
    <citation type="submission" date="2016-10" db="EMBL/GenBank/DDBJ databases">
        <authorList>
            <person name="Varghese N."/>
            <person name="Submissions S."/>
        </authorList>
    </citation>
    <scope>NUCLEOTIDE SEQUENCE [LARGE SCALE GENOMIC DNA]</scope>
    <source>
        <strain evidence="8">DSM 21743</strain>
    </source>
</reference>
<evidence type="ECO:0000256" key="4">
    <source>
        <dbReference type="ARBA" id="ARBA00022827"/>
    </source>
</evidence>
<dbReference type="Pfam" id="PF01565">
    <property type="entry name" value="FAD_binding_4"/>
    <property type="match status" value="1"/>
</dbReference>
<protein>
    <submittedName>
        <fullName evidence="7">Glycolate oxidase</fullName>
    </submittedName>
</protein>
<dbReference type="InterPro" id="IPR036318">
    <property type="entry name" value="FAD-bd_PCMH-like_sf"/>
</dbReference>
<dbReference type="InterPro" id="IPR006094">
    <property type="entry name" value="Oxid_FAD_bind_N"/>
</dbReference>
<dbReference type="FunFam" id="3.30.70.2740:FF:000001">
    <property type="entry name" value="D-lactate dehydrogenase mitochondrial"/>
    <property type="match status" value="1"/>
</dbReference>
<evidence type="ECO:0000256" key="5">
    <source>
        <dbReference type="ARBA" id="ARBA00023002"/>
    </source>
</evidence>
<dbReference type="STRING" id="546874.SAMN04488544_3183"/>
<dbReference type="Gene3D" id="3.30.465.10">
    <property type="match status" value="1"/>
</dbReference>
<dbReference type="InterPro" id="IPR051914">
    <property type="entry name" value="FAD-linked_OxidoTrans_Type4"/>
</dbReference>
<dbReference type="SUPFAM" id="SSF55103">
    <property type="entry name" value="FAD-linked oxidases, C-terminal domain"/>
    <property type="match status" value="1"/>
</dbReference>
<keyword evidence="4" id="KW-0274">FAD</keyword>
<dbReference type="GO" id="GO:0071949">
    <property type="term" value="F:FAD binding"/>
    <property type="evidence" value="ECO:0007669"/>
    <property type="project" value="InterPro"/>
</dbReference>
<evidence type="ECO:0000256" key="2">
    <source>
        <dbReference type="ARBA" id="ARBA00008000"/>
    </source>
</evidence>
<dbReference type="InterPro" id="IPR016169">
    <property type="entry name" value="FAD-bd_PCMH_sub2"/>
</dbReference>
<dbReference type="InterPro" id="IPR016164">
    <property type="entry name" value="FAD-linked_Oxase-like_C"/>
</dbReference>
<name>A0A1H2N2J0_9ACTN</name>
<dbReference type="Proteomes" id="UP000198825">
    <property type="component" value="Chromosome I"/>
</dbReference>
<gene>
    <name evidence="7" type="ORF">SAMN04488544_3183</name>
</gene>
<dbReference type="Gene3D" id="3.30.70.2740">
    <property type="match status" value="1"/>
</dbReference>
<dbReference type="InterPro" id="IPR016171">
    <property type="entry name" value="Vanillyl_alc_oxidase_C-sub2"/>
</dbReference>
<dbReference type="Gene3D" id="1.10.45.10">
    <property type="entry name" value="Vanillyl-alcohol Oxidase, Chain A, domain 4"/>
    <property type="match status" value="1"/>
</dbReference>
<evidence type="ECO:0000259" key="6">
    <source>
        <dbReference type="PROSITE" id="PS51387"/>
    </source>
</evidence>
<dbReference type="PANTHER" id="PTHR42934:SF2">
    <property type="entry name" value="GLYCOLATE OXIDASE SUBUNIT GLCD"/>
    <property type="match status" value="1"/>
</dbReference>
<dbReference type="RefSeq" id="WP_197680469.1">
    <property type="nucleotide sequence ID" value="NZ_LT629799.1"/>
</dbReference>
<accession>A0A1H2N2J0</accession>
<dbReference type="InterPro" id="IPR004113">
    <property type="entry name" value="FAD-bd_oxidored_4_C"/>
</dbReference>
<evidence type="ECO:0000256" key="1">
    <source>
        <dbReference type="ARBA" id="ARBA00001974"/>
    </source>
</evidence>
<dbReference type="AlphaFoldDB" id="A0A1H2N2J0"/>
<proteinExistence type="inferred from homology"/>
<organism evidence="7 8">
    <name type="scientific">Microlunatus sagamiharensis</name>
    <dbReference type="NCBI Taxonomy" id="546874"/>
    <lineage>
        <taxon>Bacteria</taxon>
        <taxon>Bacillati</taxon>
        <taxon>Actinomycetota</taxon>
        <taxon>Actinomycetes</taxon>
        <taxon>Propionibacteriales</taxon>
        <taxon>Propionibacteriaceae</taxon>
        <taxon>Microlunatus</taxon>
    </lineage>
</organism>
<dbReference type="SUPFAM" id="SSF56176">
    <property type="entry name" value="FAD-binding/transporter-associated domain-like"/>
    <property type="match status" value="1"/>
</dbReference>